<gene>
    <name evidence="1" type="ORF">NCCP602_05200</name>
</gene>
<keyword evidence="2" id="KW-1185">Reference proteome</keyword>
<evidence type="ECO:0000313" key="2">
    <source>
        <dbReference type="Proteomes" id="UP001498238"/>
    </source>
</evidence>
<proteinExistence type="predicted"/>
<dbReference type="EMBL" id="BAAAAF010000001">
    <property type="protein sequence ID" value="GAA0034559.1"/>
    <property type="molecule type" value="Genomic_DNA"/>
</dbReference>
<protein>
    <submittedName>
        <fullName evidence="1">Uncharacterized protein</fullName>
    </submittedName>
</protein>
<organism evidence="1 2">
    <name type="scientific">Brevibacterium metallidurans</name>
    <dbReference type="NCBI Taxonomy" id="1482676"/>
    <lineage>
        <taxon>Bacteria</taxon>
        <taxon>Bacillati</taxon>
        <taxon>Actinomycetota</taxon>
        <taxon>Actinomycetes</taxon>
        <taxon>Micrococcales</taxon>
        <taxon>Brevibacteriaceae</taxon>
        <taxon>Brevibacterium</taxon>
    </lineage>
</organism>
<comment type="caution">
    <text evidence="1">The sequence shown here is derived from an EMBL/GenBank/DDBJ whole genome shotgun (WGS) entry which is preliminary data.</text>
</comment>
<name>A0ABN0SJG6_9MICO</name>
<evidence type="ECO:0000313" key="1">
    <source>
        <dbReference type="EMBL" id="GAA0034559.1"/>
    </source>
</evidence>
<reference evidence="1 2" key="1">
    <citation type="submission" date="2024-01" db="EMBL/GenBank/DDBJ databases">
        <title>Characterization of antibiotic resistant novel bacterial strains and their environmental applications.</title>
        <authorList>
            <person name="Manzoor S."/>
            <person name="Abbas S."/>
            <person name="Arshad M."/>
            <person name="Ahmed I."/>
        </authorList>
    </citation>
    <scope>NUCLEOTIDE SEQUENCE [LARGE SCALE GENOMIC DNA]</scope>
    <source>
        <strain evidence="1 2">NCCP-602</strain>
    </source>
</reference>
<sequence length="65" mass="6966">MTGSADIAWDEVLLTGLDSQCQSARPCVVLTHEATGVGAVFHVKRGAQSFSAALVPPSRNYTYQR</sequence>
<dbReference type="Proteomes" id="UP001498238">
    <property type="component" value="Unassembled WGS sequence"/>
</dbReference>
<accession>A0ABN0SJG6</accession>